<gene>
    <name evidence="1" type="ORF">NUW58_g3927</name>
</gene>
<comment type="caution">
    <text evidence="1">The sequence shown here is derived from an EMBL/GenBank/DDBJ whole genome shotgun (WGS) entry which is preliminary data.</text>
</comment>
<proteinExistence type="predicted"/>
<protein>
    <submittedName>
        <fullName evidence="1">Uncharacterized protein</fullName>
    </submittedName>
</protein>
<sequence length="621" mass="68385">MRFFALLPGLTAITSSLLVAALPQTKFPTLGRRQSNSSCEFDSATAPNCWGDYSLSTNWYEDAPDTGVIREYWFELVNTTLAPDGVPRMVLTINGTIPGPTIEADWGDTIVVHLQNNLQNNGSSIHWHGIRQLNTTDEDGVASITQCPVAPGDNMTYSTDPLGITAISLCRPGMVFLGGIIIRGPASAPYDEDKGMIILSDWHHDTTDALYGQASTAGPPTANNGLINGVNVYDEGGSRFQTSFESGKSYRLRLVNTAIDTMFKFGIDNHTLTVIAADLVPIVPFETQMVSIGIAQRYDVIVTANQTPGNYWMRSIPQITCSANEMTLNIKGIVTYDDLAVADPTTEAFEYVDDCSDMPIESLVPALSLDAGDATTEQVMDVGLSIVNSFFKWTLNSNTFLSDWGEPTLEKVMTPGSVFTDGENIITLNETNTWTYLIIESQLGLEHPFHLHGHDFFVLAQVPMATYSNSSQLNLSNPPRRDVAMLPASGFLAIGFQNDNPRCLARALPHRMAHVPGVRAAARGAPVRDPAWHRLGRDHEHLRHLERVPGQNQPCPGRFGCLIAVTSEQFCLLATRYFAHVYNATRFRFLEVHLAVRRRWNPRLRLCHSFTSTTGFANSLS</sequence>
<accession>A0ACC1P8M6</accession>
<dbReference type="EMBL" id="JAPDGR010000637">
    <property type="protein sequence ID" value="KAJ2988534.1"/>
    <property type="molecule type" value="Genomic_DNA"/>
</dbReference>
<evidence type="ECO:0000313" key="2">
    <source>
        <dbReference type="Proteomes" id="UP001143856"/>
    </source>
</evidence>
<organism evidence="1 2">
    <name type="scientific">Xylaria curta</name>
    <dbReference type="NCBI Taxonomy" id="42375"/>
    <lineage>
        <taxon>Eukaryota</taxon>
        <taxon>Fungi</taxon>
        <taxon>Dikarya</taxon>
        <taxon>Ascomycota</taxon>
        <taxon>Pezizomycotina</taxon>
        <taxon>Sordariomycetes</taxon>
        <taxon>Xylariomycetidae</taxon>
        <taxon>Xylariales</taxon>
        <taxon>Xylariaceae</taxon>
        <taxon>Xylaria</taxon>
    </lineage>
</organism>
<evidence type="ECO:0000313" key="1">
    <source>
        <dbReference type="EMBL" id="KAJ2988534.1"/>
    </source>
</evidence>
<name>A0ACC1P8M6_9PEZI</name>
<keyword evidence="2" id="KW-1185">Reference proteome</keyword>
<dbReference type="Proteomes" id="UP001143856">
    <property type="component" value="Unassembled WGS sequence"/>
</dbReference>
<reference evidence="1" key="1">
    <citation type="submission" date="2022-10" db="EMBL/GenBank/DDBJ databases">
        <title>Genome Sequence of Xylaria curta.</title>
        <authorList>
            <person name="Buettner E."/>
        </authorList>
    </citation>
    <scope>NUCLEOTIDE SEQUENCE</scope>
    <source>
        <strain evidence="1">Babe10</strain>
    </source>
</reference>